<reference evidence="1" key="1">
    <citation type="submission" date="2020-05" db="EMBL/GenBank/DDBJ databases">
        <title>Large-scale comparative analyses of tick genomes elucidate their genetic diversity and vector capacities.</title>
        <authorList>
            <person name="Jia N."/>
            <person name="Wang J."/>
            <person name="Shi W."/>
            <person name="Du L."/>
            <person name="Sun Y."/>
            <person name="Zhan W."/>
            <person name="Jiang J."/>
            <person name="Wang Q."/>
            <person name="Zhang B."/>
            <person name="Ji P."/>
            <person name="Sakyi L.B."/>
            <person name="Cui X."/>
            <person name="Yuan T."/>
            <person name="Jiang B."/>
            <person name="Yang W."/>
            <person name="Lam T.T.-Y."/>
            <person name="Chang Q."/>
            <person name="Ding S."/>
            <person name="Wang X."/>
            <person name="Zhu J."/>
            <person name="Ruan X."/>
            <person name="Zhao L."/>
            <person name="Wei J."/>
            <person name="Que T."/>
            <person name="Du C."/>
            <person name="Cheng J."/>
            <person name="Dai P."/>
            <person name="Han X."/>
            <person name="Huang E."/>
            <person name="Gao Y."/>
            <person name="Liu J."/>
            <person name="Shao H."/>
            <person name="Ye R."/>
            <person name="Li L."/>
            <person name="Wei W."/>
            <person name="Wang X."/>
            <person name="Wang C."/>
            <person name="Yang T."/>
            <person name="Huo Q."/>
            <person name="Li W."/>
            <person name="Guo W."/>
            <person name="Chen H."/>
            <person name="Zhou L."/>
            <person name="Ni X."/>
            <person name="Tian J."/>
            <person name="Zhou Y."/>
            <person name="Sheng Y."/>
            <person name="Liu T."/>
            <person name="Pan Y."/>
            <person name="Xia L."/>
            <person name="Li J."/>
            <person name="Zhao F."/>
            <person name="Cao W."/>
        </authorList>
    </citation>
    <scope>NUCLEOTIDE SEQUENCE</scope>
    <source>
        <strain evidence="1">Dsil-2018</strain>
    </source>
</reference>
<organism evidence="1 2">
    <name type="scientific">Dermacentor silvarum</name>
    <name type="common">Tick</name>
    <dbReference type="NCBI Taxonomy" id="543639"/>
    <lineage>
        <taxon>Eukaryota</taxon>
        <taxon>Metazoa</taxon>
        <taxon>Ecdysozoa</taxon>
        <taxon>Arthropoda</taxon>
        <taxon>Chelicerata</taxon>
        <taxon>Arachnida</taxon>
        <taxon>Acari</taxon>
        <taxon>Parasitiformes</taxon>
        <taxon>Ixodida</taxon>
        <taxon>Ixodoidea</taxon>
        <taxon>Ixodidae</taxon>
        <taxon>Rhipicephalinae</taxon>
        <taxon>Dermacentor</taxon>
    </lineage>
</organism>
<dbReference type="Proteomes" id="UP000821865">
    <property type="component" value="Chromosome 3"/>
</dbReference>
<proteinExistence type="predicted"/>
<protein>
    <submittedName>
        <fullName evidence="1">Uncharacterized protein</fullName>
    </submittedName>
</protein>
<evidence type="ECO:0000313" key="2">
    <source>
        <dbReference type="Proteomes" id="UP000821865"/>
    </source>
</evidence>
<dbReference type="EMBL" id="CM023472">
    <property type="protein sequence ID" value="KAH7960325.1"/>
    <property type="molecule type" value="Genomic_DNA"/>
</dbReference>
<keyword evidence="2" id="KW-1185">Reference proteome</keyword>
<name>A0ACB8D794_DERSI</name>
<evidence type="ECO:0000313" key="1">
    <source>
        <dbReference type="EMBL" id="KAH7960325.1"/>
    </source>
</evidence>
<gene>
    <name evidence="1" type="ORF">HPB49_018722</name>
</gene>
<accession>A0ACB8D794</accession>
<comment type="caution">
    <text evidence="1">The sequence shown here is derived from an EMBL/GenBank/DDBJ whole genome shotgun (WGS) entry which is preliminary data.</text>
</comment>
<sequence>MREPRRSSRCSKCRYYCRAGTTSLMSHFGLCSLVVGYCVMGAFLFEYLEATNERNKRLEMMRWRSNLADALWELTAEAPLLDQTNWTGEAVARLRRFEVTLVQAVRKEGYDGKEDAQLQWSFTGALLYSIIVITTIDLRGKLPAVCSGDFWTIKANDRCVMFFRIEDNPSTHVRFSVTVFADLSLAVSAGMIKLASLPCGGAVPDAVRDIRTLSLPLRQLGNQMRETPGVASASKTATVLQHIGSLLNELSQDSGTTEEHCALFRLLNEQIALALAASIRRYSAETLVFSSILNSISPHAFNFARSASTLTSPHPATLRRVCSKYGGDPLKEQNEATFLSYVRERVKSMQPHEKTVTLMVDEIYIKPYFDYKGGNIVGSEANSQEAATTAHVSMVQSLLSSSKDVLHILPVSKVTVEILHDFCKKIIL</sequence>